<dbReference type="OrthoDB" id="6717714at2"/>
<organism evidence="1 2">
    <name type="scientific">Methylomonas lenta</name>
    <dbReference type="NCBI Taxonomy" id="980561"/>
    <lineage>
        <taxon>Bacteria</taxon>
        <taxon>Pseudomonadati</taxon>
        <taxon>Pseudomonadota</taxon>
        <taxon>Gammaproteobacteria</taxon>
        <taxon>Methylococcales</taxon>
        <taxon>Methylococcaceae</taxon>
        <taxon>Methylomonas</taxon>
    </lineage>
</organism>
<proteinExistence type="predicted"/>
<name>A0A177N839_9GAMM</name>
<evidence type="ECO:0008006" key="3">
    <source>
        <dbReference type="Google" id="ProtNLM"/>
    </source>
</evidence>
<dbReference type="EMBL" id="LUUI01000114">
    <property type="protein sequence ID" value="OAI14032.1"/>
    <property type="molecule type" value="Genomic_DNA"/>
</dbReference>
<keyword evidence="2" id="KW-1185">Reference proteome</keyword>
<dbReference type="InterPro" id="IPR021834">
    <property type="entry name" value="DUF3426"/>
</dbReference>
<dbReference type="Proteomes" id="UP000078476">
    <property type="component" value="Unassembled WGS sequence"/>
</dbReference>
<gene>
    <name evidence="1" type="ORF">A1359_01090</name>
</gene>
<dbReference type="AlphaFoldDB" id="A0A177N839"/>
<evidence type="ECO:0000313" key="1">
    <source>
        <dbReference type="EMBL" id="OAI14032.1"/>
    </source>
</evidence>
<protein>
    <recommendedName>
        <fullName evidence="3">Zinc finger/thioredoxin putative domain-containing protein</fullName>
    </recommendedName>
</protein>
<evidence type="ECO:0000313" key="2">
    <source>
        <dbReference type="Proteomes" id="UP000078476"/>
    </source>
</evidence>
<comment type="caution">
    <text evidence="1">The sequence shown here is derived from an EMBL/GenBank/DDBJ whole genome shotgun (WGS) entry which is preliminary data.</text>
</comment>
<dbReference type="STRING" id="980561.A1359_01090"/>
<reference evidence="1 2" key="1">
    <citation type="submission" date="2016-03" db="EMBL/GenBank/DDBJ databases">
        <authorList>
            <person name="Ploux O."/>
        </authorList>
    </citation>
    <scope>NUCLEOTIDE SEQUENCE [LARGE SCALE GENOMIC DNA]</scope>
    <source>
        <strain evidence="1 2">R-45370</strain>
    </source>
</reference>
<dbReference type="RefSeq" id="WP_066983738.1">
    <property type="nucleotide sequence ID" value="NZ_LUUI01000114.1"/>
</dbReference>
<sequence length="212" mass="23401">MYSRCPHCDAQQELTAQQLRDSRGLLHCVSCHQPFDALLSLSEQADDVVEPISTDIALAQQQNTESVWRWRVGSLMMLLALLGQVVYFEGESLGRQPKIYATLLQACETLGCALPAYKNSDDWAVSHSALQVHLDKRFLVTAALTNQAGLAQALPILKLTLKDFNDQPVAERLFAPQQYANDAALSANQTTQIRLPLVFSTNEVGGFTLTLI</sequence>
<dbReference type="Pfam" id="PF11906">
    <property type="entry name" value="DUF3426"/>
    <property type="match status" value="1"/>
</dbReference>
<accession>A0A177N839</accession>